<keyword evidence="4" id="KW-1185">Reference proteome</keyword>
<evidence type="ECO:0000313" key="4">
    <source>
        <dbReference type="Proteomes" id="UP000233551"/>
    </source>
</evidence>
<proteinExistence type="predicted"/>
<protein>
    <submittedName>
        <fullName evidence="3">Uncharacterized protein</fullName>
    </submittedName>
</protein>
<evidence type="ECO:0000313" key="3">
    <source>
        <dbReference type="EMBL" id="PKI41254.1"/>
    </source>
</evidence>
<organism evidence="3 4">
    <name type="scientific">Punica granatum</name>
    <name type="common">Pomegranate</name>
    <dbReference type="NCBI Taxonomy" id="22663"/>
    <lineage>
        <taxon>Eukaryota</taxon>
        <taxon>Viridiplantae</taxon>
        <taxon>Streptophyta</taxon>
        <taxon>Embryophyta</taxon>
        <taxon>Tracheophyta</taxon>
        <taxon>Spermatophyta</taxon>
        <taxon>Magnoliopsida</taxon>
        <taxon>eudicotyledons</taxon>
        <taxon>Gunneridae</taxon>
        <taxon>Pentapetalae</taxon>
        <taxon>rosids</taxon>
        <taxon>malvids</taxon>
        <taxon>Myrtales</taxon>
        <taxon>Lythraceae</taxon>
        <taxon>Punica</taxon>
    </lineage>
</organism>
<accession>A0A2I0IB77</accession>
<reference evidence="3 4" key="1">
    <citation type="submission" date="2017-11" db="EMBL/GenBank/DDBJ databases">
        <title>De-novo sequencing of pomegranate (Punica granatum L.) genome.</title>
        <authorList>
            <person name="Akparov Z."/>
            <person name="Amiraslanov A."/>
            <person name="Hajiyeva S."/>
            <person name="Abbasov M."/>
            <person name="Kaur K."/>
            <person name="Hamwieh A."/>
            <person name="Solovyev V."/>
            <person name="Salamov A."/>
            <person name="Braich B."/>
            <person name="Kosarev P."/>
            <person name="Mahmoud A."/>
            <person name="Hajiyev E."/>
            <person name="Babayeva S."/>
            <person name="Izzatullayeva V."/>
            <person name="Mammadov A."/>
            <person name="Mammadov A."/>
            <person name="Sharifova S."/>
            <person name="Ojaghi J."/>
            <person name="Eynullazada K."/>
            <person name="Bayramov B."/>
            <person name="Abdulazimova A."/>
            <person name="Shahmuradov I."/>
        </authorList>
    </citation>
    <scope>NUCLEOTIDE SEQUENCE [LARGE SCALE GENOMIC DNA]</scope>
    <source>
        <strain evidence="4">cv. AG2017</strain>
        <tissue evidence="3">Leaf</tissue>
    </source>
</reference>
<dbReference type="Proteomes" id="UP000233551">
    <property type="component" value="Unassembled WGS sequence"/>
</dbReference>
<feature type="region of interest" description="Disordered" evidence="1">
    <location>
        <begin position="18"/>
        <end position="49"/>
    </location>
</feature>
<evidence type="ECO:0000256" key="1">
    <source>
        <dbReference type="SAM" id="MobiDB-lite"/>
    </source>
</evidence>
<keyword evidence="2" id="KW-0812">Transmembrane</keyword>
<keyword evidence="2" id="KW-1133">Transmembrane helix</keyword>
<keyword evidence="2" id="KW-0472">Membrane</keyword>
<sequence>MACGEIVGHTCHVGATKLTKHSKDQNRTSEMGPKQSKHNDDPLATATGSRGKVSWGWLETTLPYIISFFIIFFFTPSSTSIFAWNWAGSGDSDRKRVPGTTAMIISLGSNTSVSFGKPNSRGSIRGKTMRFLFSKAGTRCIFVCLHFGTIEIRSLTTKQCRVMLCIFIALKGQTAAEAFQQKTYALTYGEAEAQLASGKSDRLCGALSLSLNHSHARDPIQTSTRLDHIRTKYYITHPK</sequence>
<dbReference type="EMBL" id="PGOL01003425">
    <property type="protein sequence ID" value="PKI41254.1"/>
    <property type="molecule type" value="Genomic_DNA"/>
</dbReference>
<name>A0A2I0IB77_PUNGR</name>
<dbReference type="AlphaFoldDB" id="A0A2I0IB77"/>
<gene>
    <name evidence="3" type="ORF">CRG98_038366</name>
</gene>
<evidence type="ECO:0000256" key="2">
    <source>
        <dbReference type="SAM" id="Phobius"/>
    </source>
</evidence>
<comment type="caution">
    <text evidence="3">The sequence shown here is derived from an EMBL/GenBank/DDBJ whole genome shotgun (WGS) entry which is preliminary data.</text>
</comment>
<feature type="transmembrane region" description="Helical" evidence="2">
    <location>
        <begin position="64"/>
        <end position="87"/>
    </location>
</feature>